<dbReference type="PROSITE" id="PS01276">
    <property type="entry name" value="PEPTIDASE_U32"/>
    <property type="match status" value="1"/>
</dbReference>
<protein>
    <recommendedName>
        <fullName evidence="1">Peptidase U32 collagenase domain-containing protein</fullName>
    </recommendedName>
</protein>
<dbReference type="Pfam" id="PF12392">
    <property type="entry name" value="DUF3656"/>
    <property type="match status" value="1"/>
</dbReference>
<dbReference type="InterPro" id="IPR051454">
    <property type="entry name" value="RNA/ubiquinone_mod_enzymes"/>
</dbReference>
<organism evidence="2 3">
    <name type="scientific">Methanosphaera stadtmanae</name>
    <dbReference type="NCBI Taxonomy" id="2317"/>
    <lineage>
        <taxon>Archaea</taxon>
        <taxon>Methanobacteriati</taxon>
        <taxon>Methanobacteriota</taxon>
        <taxon>Methanomada group</taxon>
        <taxon>Methanobacteria</taxon>
        <taxon>Methanobacteriales</taxon>
        <taxon>Methanobacteriaceae</taxon>
        <taxon>Methanosphaera</taxon>
    </lineage>
</organism>
<dbReference type="EMBL" id="NGJK01000019">
    <property type="protein sequence ID" value="RAP03527.1"/>
    <property type="molecule type" value="Genomic_DNA"/>
</dbReference>
<name>A0A328Q589_9EURY</name>
<dbReference type="Proteomes" id="UP000248557">
    <property type="component" value="Unassembled WGS sequence"/>
</dbReference>
<dbReference type="PANTHER" id="PTHR30217:SF10">
    <property type="entry name" value="23S RRNA 5-HYDROXYCYTIDINE C2501 SYNTHASE"/>
    <property type="match status" value="1"/>
</dbReference>
<proteinExistence type="predicted"/>
<feature type="domain" description="Peptidase U32 collagenase" evidence="1">
    <location>
        <begin position="392"/>
        <end position="511"/>
    </location>
</feature>
<sequence>MFFGRRLFLNNECKILAPVGSMKTLSAAVFSGADYVYLSGNKYGARYFADNFNYDELKEAINFCHEYNVKVFVTVNISICESEIVDVVDYVFYLYSHGVDAVIIQDIGLGCIINSLMPNLELHASTQMTIYDYSFVKWLCENGYSNVNLSREVPIDRIKNITTNIHRFNHDMNVEVFGHGALCYCYSGQCLMSSFLGGRSGNRGLCAQPCRMRYTLEDEYGSKLTSSTYLLSTKDLCTYNNIEEIVDAGVNSIKIEGRMKPVEYVSSSVYAYRCAIDGDINRDNYLLLNLAFNRGLTSGYIMNNESSNVVGRERSGSQGYPIGRVIKVDENSVTIKFGNKRFPTKIVNGDGLKFEYDGESCGMYVSRIFSQSKNKIKILLRKNIPVKEDSMVYITYSKYLNKTTKQIINQKNIHKTTLNLNVSINNEGKLVIKCMSDHYKKTLTFTSKDKFEKAINKPLTKDVINKQLAKTGNTNYKIGKISYENFQEDLFMPTSTLNNIRRQLIEYVDKTIMNSYIPTKNEIKEVKNNIEIFKNNHYKKHETKTSNTQWNIYISSIEQALIIKDYDFIEYVYYDANYNYETIDEYLENIYDDLVKLNKTLSNKKIVWILPQLLLDKDLPSVSEILLKLQLEDIDIIVQSDNIGVCDALDVDCYGSNLNIYNNYSIEKLAKTPGFKRLAISNELAFNDIKQLRNTSCQLEYMVFGYIQLMLSKDDFNTLICDDNISNFYLVDKRNNRFKLKLDCYKQSHIFDYRILDLSRQINKIKNNTQIDFLSIDSRLFNLDDTKTILHHFNNINNNKSSTLTLNVNNNFYEANFEKGVYKK</sequence>
<dbReference type="InterPro" id="IPR001539">
    <property type="entry name" value="Peptidase_U32"/>
</dbReference>
<evidence type="ECO:0000259" key="1">
    <source>
        <dbReference type="Pfam" id="PF12392"/>
    </source>
</evidence>
<dbReference type="AlphaFoldDB" id="A0A328Q589"/>
<reference evidence="2 3" key="1">
    <citation type="submission" date="2017-05" db="EMBL/GenBank/DDBJ databases">
        <title>Host range expansion of the Methanosphaera genus to humans and monogastric animals involves recent and extensive reduction in genome content.</title>
        <authorList>
            <person name="Hoedt E.C."/>
            <person name="Volmer J.G."/>
            <person name="Parks D.H."/>
            <person name="Rosewarne C.P."/>
            <person name="Denman S.E."/>
            <person name="Mcsweeney C.S."/>
            <person name="O Cuiv P."/>
            <person name="Hugenholtz P."/>
            <person name="Tyson G.W."/>
            <person name="Morrison M."/>
        </authorList>
    </citation>
    <scope>NUCLEOTIDE SEQUENCE [LARGE SCALE GENOMIC DNA]</scope>
    <source>
        <strain evidence="2 3">PA5</strain>
    </source>
</reference>
<dbReference type="Pfam" id="PF01136">
    <property type="entry name" value="Peptidase_U32"/>
    <property type="match status" value="2"/>
</dbReference>
<evidence type="ECO:0000313" key="3">
    <source>
        <dbReference type="Proteomes" id="UP000248557"/>
    </source>
</evidence>
<dbReference type="InterPro" id="IPR020988">
    <property type="entry name" value="Pept_U32_collagenase"/>
</dbReference>
<dbReference type="PANTHER" id="PTHR30217">
    <property type="entry name" value="PEPTIDASE U32 FAMILY"/>
    <property type="match status" value="1"/>
</dbReference>
<gene>
    <name evidence="2" type="ORF">CA615_01805</name>
</gene>
<accession>A0A328Q589</accession>
<evidence type="ECO:0000313" key="2">
    <source>
        <dbReference type="EMBL" id="RAP03527.1"/>
    </source>
</evidence>
<comment type="caution">
    <text evidence="2">The sequence shown here is derived from an EMBL/GenBank/DDBJ whole genome shotgun (WGS) entry which is preliminary data.</text>
</comment>